<protein>
    <submittedName>
        <fullName evidence="9">Glycosyl transferase</fullName>
    </submittedName>
</protein>
<evidence type="ECO:0000256" key="1">
    <source>
        <dbReference type="ARBA" id="ARBA00004651"/>
    </source>
</evidence>
<feature type="transmembrane region" description="Helical" evidence="8">
    <location>
        <begin position="44"/>
        <end position="60"/>
    </location>
</feature>
<feature type="binding site" evidence="7">
    <location>
        <position position="129"/>
    </location>
    <ligand>
        <name>Mg(2+)</name>
        <dbReference type="ChEBI" id="CHEBI:18420"/>
    </ligand>
</feature>
<dbReference type="PANTHER" id="PTHR22926:SF3">
    <property type="entry name" value="UNDECAPRENYL-PHOSPHATE ALPHA-N-ACETYLGLUCOSAMINYL 1-PHOSPHATE TRANSFERASE"/>
    <property type="match status" value="1"/>
</dbReference>
<evidence type="ECO:0000256" key="2">
    <source>
        <dbReference type="ARBA" id="ARBA00022475"/>
    </source>
</evidence>
<dbReference type="Proteomes" id="UP000236434">
    <property type="component" value="Unassembled WGS sequence"/>
</dbReference>
<comment type="subcellular location">
    <subcellularLocation>
        <location evidence="1">Cell membrane</location>
        <topology evidence="1">Multi-pass membrane protein</topology>
    </subcellularLocation>
</comment>
<proteinExistence type="predicted"/>
<feature type="transmembrane region" description="Helical" evidence="8">
    <location>
        <begin position="257"/>
        <end position="276"/>
    </location>
</feature>
<feature type="transmembrane region" description="Helical" evidence="8">
    <location>
        <begin position="6"/>
        <end position="24"/>
    </location>
</feature>
<keyword evidence="7" id="KW-0460">Magnesium</keyword>
<dbReference type="GO" id="GO:0016780">
    <property type="term" value="F:phosphotransferase activity, for other substituted phosphate groups"/>
    <property type="evidence" value="ECO:0007669"/>
    <property type="project" value="InterPro"/>
</dbReference>
<dbReference type="Pfam" id="PF00953">
    <property type="entry name" value="Glycos_transf_4"/>
    <property type="match status" value="1"/>
</dbReference>
<reference evidence="9 10" key="1">
    <citation type="submission" date="2013-12" db="EMBL/GenBank/DDBJ databases">
        <title>Comparative genomics of Petrotoga isolates.</title>
        <authorList>
            <person name="Nesbo C.L."/>
            <person name="Charchuk R."/>
            <person name="Chow K."/>
        </authorList>
    </citation>
    <scope>NUCLEOTIDE SEQUENCE [LARGE SCALE GENOMIC DNA]</scope>
    <source>
        <strain evidence="9 10">DSM 13574</strain>
    </source>
</reference>
<dbReference type="GO" id="GO:0044038">
    <property type="term" value="P:cell wall macromolecule biosynthetic process"/>
    <property type="evidence" value="ECO:0007669"/>
    <property type="project" value="TreeGrafter"/>
</dbReference>
<gene>
    <name evidence="9" type="ORF">X929_07370</name>
</gene>
<accession>A0A2K1NY17</accession>
<evidence type="ECO:0000256" key="7">
    <source>
        <dbReference type="PIRSR" id="PIRSR600715-1"/>
    </source>
</evidence>
<evidence type="ECO:0000256" key="3">
    <source>
        <dbReference type="ARBA" id="ARBA00022679"/>
    </source>
</evidence>
<evidence type="ECO:0000256" key="6">
    <source>
        <dbReference type="ARBA" id="ARBA00023136"/>
    </source>
</evidence>
<evidence type="ECO:0000256" key="8">
    <source>
        <dbReference type="SAM" id="Phobius"/>
    </source>
</evidence>
<feature type="transmembrane region" description="Helical" evidence="8">
    <location>
        <begin position="158"/>
        <end position="176"/>
    </location>
</feature>
<organism evidence="9 10">
    <name type="scientific">Petrotoga olearia DSM 13574</name>
    <dbReference type="NCBI Taxonomy" id="1122955"/>
    <lineage>
        <taxon>Bacteria</taxon>
        <taxon>Thermotogati</taxon>
        <taxon>Thermotogota</taxon>
        <taxon>Thermotogae</taxon>
        <taxon>Petrotogales</taxon>
        <taxon>Petrotogaceae</taxon>
        <taxon>Petrotoga</taxon>
    </lineage>
</organism>
<feature type="binding site" evidence="7">
    <location>
        <position position="182"/>
    </location>
    <ligand>
        <name>Mg(2+)</name>
        <dbReference type="ChEBI" id="CHEBI:18420"/>
    </ligand>
</feature>
<keyword evidence="2" id="KW-1003">Cell membrane</keyword>
<dbReference type="CDD" id="cd06853">
    <property type="entry name" value="GT_WecA_like"/>
    <property type="match status" value="1"/>
</dbReference>
<dbReference type="GO" id="GO:0071555">
    <property type="term" value="P:cell wall organization"/>
    <property type="evidence" value="ECO:0007669"/>
    <property type="project" value="TreeGrafter"/>
</dbReference>
<dbReference type="GO" id="GO:0005886">
    <property type="term" value="C:plasma membrane"/>
    <property type="evidence" value="ECO:0007669"/>
    <property type="project" value="UniProtKB-SubCell"/>
</dbReference>
<feature type="transmembrane region" description="Helical" evidence="8">
    <location>
        <begin position="89"/>
        <end position="106"/>
    </location>
</feature>
<evidence type="ECO:0000256" key="5">
    <source>
        <dbReference type="ARBA" id="ARBA00022989"/>
    </source>
</evidence>
<evidence type="ECO:0000313" key="9">
    <source>
        <dbReference type="EMBL" id="PNR95424.1"/>
    </source>
</evidence>
<sequence>MLAIKYIISFLLSIILVPIMIKIAKKYNIVDRPDNRLKVHKFPIPYLGGVAIFLSILPFYYNDVGFIIPASILTFIGLYDDIKSVSPYVRLFAEFIVVSMAIYFVGGIIQPFQFFILVLTGMALVNGVNMVDGMDGVCAGTAIVSLLFFSLISKNYELLIFAFAILGFLIYNLPPAKIFLGDAGSYLLGFVLFYSFSFLSGRSGRGGYFISLIITGFYFTDLAYAVIRRLLSKRSPFLGDKEHIYDKIRKKYKIKPLFVALVTYIISTVFGMIGLITWDFQLLGVIIVLVVFIFIGYYFKLYKYE</sequence>
<keyword evidence="5 8" id="KW-1133">Transmembrane helix</keyword>
<keyword evidence="4 8" id="KW-0812">Transmembrane</keyword>
<dbReference type="EMBL" id="AZRL01000021">
    <property type="protein sequence ID" value="PNR95424.1"/>
    <property type="molecule type" value="Genomic_DNA"/>
</dbReference>
<keyword evidence="3 9" id="KW-0808">Transferase</keyword>
<feature type="transmembrane region" description="Helical" evidence="8">
    <location>
        <begin position="207"/>
        <end position="227"/>
    </location>
</feature>
<dbReference type="InterPro" id="IPR000715">
    <property type="entry name" value="Glycosyl_transferase_4"/>
</dbReference>
<name>A0A2K1NY17_9BACT</name>
<dbReference type="AlphaFoldDB" id="A0A2K1NY17"/>
<evidence type="ECO:0000313" key="10">
    <source>
        <dbReference type="Proteomes" id="UP000236434"/>
    </source>
</evidence>
<comment type="caution">
    <text evidence="9">The sequence shown here is derived from an EMBL/GenBank/DDBJ whole genome shotgun (WGS) entry which is preliminary data.</text>
</comment>
<keyword evidence="7" id="KW-0479">Metal-binding</keyword>
<dbReference type="OrthoDB" id="9783652at2"/>
<feature type="transmembrane region" description="Helical" evidence="8">
    <location>
        <begin position="136"/>
        <end position="152"/>
    </location>
</feature>
<dbReference type="GO" id="GO:0046872">
    <property type="term" value="F:metal ion binding"/>
    <property type="evidence" value="ECO:0007669"/>
    <property type="project" value="UniProtKB-KW"/>
</dbReference>
<dbReference type="RefSeq" id="WP_103067337.1">
    <property type="nucleotide sequence ID" value="NZ_AZRL01000021.1"/>
</dbReference>
<dbReference type="GO" id="GO:0009103">
    <property type="term" value="P:lipopolysaccharide biosynthetic process"/>
    <property type="evidence" value="ECO:0007669"/>
    <property type="project" value="TreeGrafter"/>
</dbReference>
<evidence type="ECO:0000256" key="4">
    <source>
        <dbReference type="ARBA" id="ARBA00022692"/>
    </source>
</evidence>
<comment type="cofactor">
    <cofactor evidence="7">
        <name>Mg(2+)</name>
        <dbReference type="ChEBI" id="CHEBI:18420"/>
    </cofactor>
</comment>
<dbReference type="PANTHER" id="PTHR22926">
    <property type="entry name" value="PHOSPHO-N-ACETYLMURAMOYL-PENTAPEPTIDE-TRANSFERASE"/>
    <property type="match status" value="1"/>
</dbReference>
<feature type="transmembrane region" description="Helical" evidence="8">
    <location>
        <begin position="282"/>
        <end position="299"/>
    </location>
</feature>
<keyword evidence="6 8" id="KW-0472">Membrane</keyword>